<keyword evidence="2" id="KW-1185">Reference proteome</keyword>
<evidence type="ECO:0008006" key="3">
    <source>
        <dbReference type="Google" id="ProtNLM"/>
    </source>
</evidence>
<dbReference type="Proteomes" id="UP000824890">
    <property type="component" value="Unassembled WGS sequence"/>
</dbReference>
<organism evidence="1 2">
    <name type="scientific">Brassica napus</name>
    <name type="common">Rape</name>
    <dbReference type="NCBI Taxonomy" id="3708"/>
    <lineage>
        <taxon>Eukaryota</taxon>
        <taxon>Viridiplantae</taxon>
        <taxon>Streptophyta</taxon>
        <taxon>Embryophyta</taxon>
        <taxon>Tracheophyta</taxon>
        <taxon>Spermatophyta</taxon>
        <taxon>Magnoliopsida</taxon>
        <taxon>eudicotyledons</taxon>
        <taxon>Gunneridae</taxon>
        <taxon>Pentapetalae</taxon>
        <taxon>rosids</taxon>
        <taxon>malvids</taxon>
        <taxon>Brassicales</taxon>
        <taxon>Brassicaceae</taxon>
        <taxon>Brassiceae</taxon>
        <taxon>Brassica</taxon>
    </lineage>
</organism>
<sequence length="167" mass="19931">MRDLFITFAFAFFKSETLCIMQNERNRTHITQIHRSILKLLQKKYHPRTKWGTSRGSVSIDLVQAMFKSMKAQDDEAHLEYEFARYLVRRCESKRIWCRDYINGKASHDLRSRYCFTISMLHFGDLFGSFTMVLTVFNDSMYCFFNQKELAQIFERVKSVDLHPTEP</sequence>
<evidence type="ECO:0000313" key="2">
    <source>
        <dbReference type="Proteomes" id="UP000824890"/>
    </source>
</evidence>
<accession>A0ABQ8CAQ0</accession>
<reference evidence="1 2" key="1">
    <citation type="submission" date="2021-05" db="EMBL/GenBank/DDBJ databases">
        <title>Genome Assembly of Synthetic Allotetraploid Brassica napus Reveals Homoeologous Exchanges between Subgenomes.</title>
        <authorList>
            <person name="Davis J.T."/>
        </authorList>
    </citation>
    <scope>NUCLEOTIDE SEQUENCE [LARGE SCALE GENOMIC DNA]</scope>
    <source>
        <strain evidence="2">cv. Da-Ae</strain>
        <tissue evidence="1">Seedling</tissue>
    </source>
</reference>
<gene>
    <name evidence="1" type="ORF">HID58_028610</name>
</gene>
<name>A0ABQ8CAQ0_BRANA</name>
<comment type="caution">
    <text evidence="1">The sequence shown here is derived from an EMBL/GenBank/DDBJ whole genome shotgun (WGS) entry which is preliminary data.</text>
</comment>
<protein>
    <recommendedName>
        <fullName evidence="3">RNA-directed RNA polymerase</fullName>
    </recommendedName>
</protein>
<evidence type="ECO:0000313" key="1">
    <source>
        <dbReference type="EMBL" id="KAH0914164.1"/>
    </source>
</evidence>
<dbReference type="EMBL" id="JAGKQM010000008">
    <property type="protein sequence ID" value="KAH0914164.1"/>
    <property type="molecule type" value="Genomic_DNA"/>
</dbReference>
<proteinExistence type="predicted"/>
<feature type="non-terminal residue" evidence="1">
    <location>
        <position position="167"/>
    </location>
</feature>